<dbReference type="InParanoid" id="D8SV43"/>
<sequence length="349" mass="38795">VFDRMPERNAVSWILMITALCRDGNVVQARRRLDTMPHRPVACYNAMMGCYGQNGHVEEASETFRLMIVEGAVPDEATFTSVLGACSHGGLLDHFRAMAGVEHVREHYCCVADILGRVGKLTEAHELLNSMPLRPGAIGWTSFESGRCGGIDEAKMVFSSMEVRDVVSWNSFLSAYARNGYSIRVLGLFEEMDVKPDKVTYLAVLDACATMAALQRGKEIHHRIAVEDEQLLSDTMLGNSLLNILHCRSGNLEQARKIFDLVERRRVVAWTAMLCGFAERGLGREALHLLREELSLEGIEPDHITLLGVIFGCGNAGLLEDGLEYLTRICDDYGLIPQMNHYGCMVDLL</sequence>
<evidence type="ECO:0008006" key="5">
    <source>
        <dbReference type="Google" id="ProtNLM"/>
    </source>
</evidence>
<feature type="non-terminal residue" evidence="3">
    <location>
        <position position="1"/>
    </location>
</feature>
<evidence type="ECO:0000256" key="1">
    <source>
        <dbReference type="ARBA" id="ARBA00022737"/>
    </source>
</evidence>
<feature type="repeat" description="PPR" evidence="2">
    <location>
        <begin position="266"/>
        <end position="301"/>
    </location>
</feature>
<dbReference type="Pfam" id="PF13041">
    <property type="entry name" value="PPR_2"/>
    <property type="match status" value="2"/>
</dbReference>
<proteinExistence type="predicted"/>
<reference evidence="3 4" key="1">
    <citation type="journal article" date="2011" name="Science">
        <title>The Selaginella genome identifies genetic changes associated with the evolution of vascular plants.</title>
        <authorList>
            <person name="Banks J.A."/>
            <person name="Nishiyama T."/>
            <person name="Hasebe M."/>
            <person name="Bowman J.L."/>
            <person name="Gribskov M."/>
            <person name="dePamphilis C."/>
            <person name="Albert V.A."/>
            <person name="Aono N."/>
            <person name="Aoyama T."/>
            <person name="Ambrose B.A."/>
            <person name="Ashton N.W."/>
            <person name="Axtell M.J."/>
            <person name="Barker E."/>
            <person name="Barker M.S."/>
            <person name="Bennetzen J.L."/>
            <person name="Bonawitz N.D."/>
            <person name="Chapple C."/>
            <person name="Cheng C."/>
            <person name="Correa L.G."/>
            <person name="Dacre M."/>
            <person name="DeBarry J."/>
            <person name="Dreyer I."/>
            <person name="Elias M."/>
            <person name="Engstrom E.M."/>
            <person name="Estelle M."/>
            <person name="Feng L."/>
            <person name="Finet C."/>
            <person name="Floyd S.K."/>
            <person name="Frommer W.B."/>
            <person name="Fujita T."/>
            <person name="Gramzow L."/>
            <person name="Gutensohn M."/>
            <person name="Harholt J."/>
            <person name="Hattori M."/>
            <person name="Heyl A."/>
            <person name="Hirai T."/>
            <person name="Hiwatashi Y."/>
            <person name="Ishikawa M."/>
            <person name="Iwata M."/>
            <person name="Karol K.G."/>
            <person name="Koehler B."/>
            <person name="Kolukisaoglu U."/>
            <person name="Kubo M."/>
            <person name="Kurata T."/>
            <person name="Lalonde S."/>
            <person name="Li K."/>
            <person name="Li Y."/>
            <person name="Litt A."/>
            <person name="Lyons E."/>
            <person name="Manning G."/>
            <person name="Maruyama T."/>
            <person name="Michael T.P."/>
            <person name="Mikami K."/>
            <person name="Miyazaki S."/>
            <person name="Morinaga S."/>
            <person name="Murata T."/>
            <person name="Mueller-Roeber B."/>
            <person name="Nelson D.R."/>
            <person name="Obara M."/>
            <person name="Oguri Y."/>
            <person name="Olmstead R.G."/>
            <person name="Onodera N."/>
            <person name="Petersen B.L."/>
            <person name="Pils B."/>
            <person name="Prigge M."/>
            <person name="Rensing S.A."/>
            <person name="Riano-Pachon D.M."/>
            <person name="Roberts A.W."/>
            <person name="Sato Y."/>
            <person name="Scheller H.V."/>
            <person name="Schulz B."/>
            <person name="Schulz C."/>
            <person name="Shakirov E.V."/>
            <person name="Shibagaki N."/>
            <person name="Shinohara N."/>
            <person name="Shippen D.E."/>
            <person name="Soerensen I."/>
            <person name="Sotooka R."/>
            <person name="Sugimoto N."/>
            <person name="Sugita M."/>
            <person name="Sumikawa N."/>
            <person name="Tanurdzic M."/>
            <person name="Theissen G."/>
            <person name="Ulvskov P."/>
            <person name="Wakazuki S."/>
            <person name="Weng J.K."/>
            <person name="Willats W.W."/>
            <person name="Wipf D."/>
            <person name="Wolf P.G."/>
            <person name="Yang L."/>
            <person name="Zimmer A.D."/>
            <person name="Zhu Q."/>
            <person name="Mitros T."/>
            <person name="Hellsten U."/>
            <person name="Loque D."/>
            <person name="Otillar R."/>
            <person name="Salamov A."/>
            <person name="Schmutz J."/>
            <person name="Shapiro H."/>
            <person name="Lindquist E."/>
            <person name="Lucas S."/>
            <person name="Rokhsar D."/>
            <person name="Grigoriev I.V."/>
        </authorList>
    </citation>
    <scope>NUCLEOTIDE SEQUENCE [LARGE SCALE GENOMIC DNA]</scope>
</reference>
<dbReference type="PANTHER" id="PTHR47926">
    <property type="entry name" value="PENTATRICOPEPTIDE REPEAT-CONTAINING PROTEIN"/>
    <property type="match status" value="1"/>
</dbReference>
<feature type="repeat" description="PPR" evidence="2">
    <location>
        <begin position="40"/>
        <end position="74"/>
    </location>
</feature>
<keyword evidence="1" id="KW-0677">Repeat</keyword>
<dbReference type="GO" id="GO:0009451">
    <property type="term" value="P:RNA modification"/>
    <property type="evidence" value="ECO:0007669"/>
    <property type="project" value="InterPro"/>
</dbReference>
<keyword evidence="4" id="KW-1185">Reference proteome</keyword>
<dbReference type="KEGG" id="smo:SELMODRAFT_40326"/>
<feature type="repeat" description="PPR" evidence="2">
    <location>
        <begin position="165"/>
        <end position="195"/>
    </location>
</feature>
<feature type="non-terminal residue" evidence="3">
    <location>
        <position position="349"/>
    </location>
</feature>
<protein>
    <recommendedName>
        <fullName evidence="5">Pentacotripeptide-repeat region of PRORP domain-containing protein</fullName>
    </recommendedName>
</protein>
<dbReference type="eggNOG" id="KOG4197">
    <property type="taxonomic scope" value="Eukaryota"/>
</dbReference>
<dbReference type="Proteomes" id="UP000001514">
    <property type="component" value="Unassembled WGS sequence"/>
</dbReference>
<evidence type="ECO:0000313" key="3">
    <source>
        <dbReference type="EMBL" id="EFJ11730.1"/>
    </source>
</evidence>
<gene>
    <name evidence="3" type="ORF">SELMODRAFT_40326</name>
</gene>
<dbReference type="Gramene" id="EFJ11730">
    <property type="protein sequence ID" value="EFJ11730"/>
    <property type="gene ID" value="SELMODRAFT_40326"/>
</dbReference>
<dbReference type="NCBIfam" id="TIGR00756">
    <property type="entry name" value="PPR"/>
    <property type="match status" value="2"/>
</dbReference>
<dbReference type="PANTHER" id="PTHR47926:SF533">
    <property type="entry name" value="DYW DOMAIN-CONTAINING PROTEIN"/>
    <property type="match status" value="1"/>
</dbReference>
<accession>D8SV43</accession>
<dbReference type="Pfam" id="PF01535">
    <property type="entry name" value="PPR"/>
    <property type="match status" value="4"/>
</dbReference>
<organism evidence="4">
    <name type="scientific">Selaginella moellendorffii</name>
    <name type="common">Spikemoss</name>
    <dbReference type="NCBI Taxonomy" id="88036"/>
    <lineage>
        <taxon>Eukaryota</taxon>
        <taxon>Viridiplantae</taxon>
        <taxon>Streptophyta</taxon>
        <taxon>Embryophyta</taxon>
        <taxon>Tracheophyta</taxon>
        <taxon>Lycopodiopsida</taxon>
        <taxon>Selaginellales</taxon>
        <taxon>Selaginellaceae</taxon>
        <taxon>Selaginella</taxon>
    </lineage>
</organism>
<dbReference type="GO" id="GO:0003723">
    <property type="term" value="F:RNA binding"/>
    <property type="evidence" value="ECO:0007669"/>
    <property type="project" value="InterPro"/>
</dbReference>
<dbReference type="InterPro" id="IPR002885">
    <property type="entry name" value="PPR_rpt"/>
</dbReference>
<name>D8SV43_SELML</name>
<dbReference type="PROSITE" id="PS51375">
    <property type="entry name" value="PPR"/>
    <property type="match status" value="3"/>
</dbReference>
<dbReference type="EMBL" id="GL377644">
    <property type="protein sequence ID" value="EFJ11730.1"/>
    <property type="molecule type" value="Genomic_DNA"/>
</dbReference>
<dbReference type="InterPro" id="IPR011990">
    <property type="entry name" value="TPR-like_helical_dom_sf"/>
</dbReference>
<dbReference type="InterPro" id="IPR046960">
    <property type="entry name" value="PPR_At4g14850-like_plant"/>
</dbReference>
<evidence type="ECO:0000256" key="2">
    <source>
        <dbReference type="PROSITE-ProRule" id="PRU00708"/>
    </source>
</evidence>
<dbReference type="HOGENOM" id="CLU_795936_0_0_1"/>
<evidence type="ECO:0000313" key="4">
    <source>
        <dbReference type="Proteomes" id="UP000001514"/>
    </source>
</evidence>
<dbReference type="AlphaFoldDB" id="D8SV43"/>
<dbReference type="Gene3D" id="1.25.40.10">
    <property type="entry name" value="Tetratricopeptide repeat domain"/>
    <property type="match status" value="3"/>
</dbReference>